<dbReference type="Pfam" id="PF20259">
    <property type="entry name" value="tRNA_Me_trans_M"/>
    <property type="match status" value="1"/>
</dbReference>
<name>A0A7M2Y4W3_9FLAO</name>
<sequence>MTHKGQTVEIPATSPLYKREAPDFLSKKEELIWRSPKIDYSLFDGFLVGEHSGVEHFKIGQRKGIKVGGKKEPLYVINIDEIDNRLFVGAGENHPGLWTNVLSFSENDFQWNQEISFNANERETGITVEVLSSVFEEKVSAKLYFFDQTAFLEFEQPTLIIVKENPICIYYKNTIIAENNK</sequence>
<dbReference type="Gene3D" id="2.30.30.280">
    <property type="entry name" value="Adenine nucleotide alpha hydrolases-like domains"/>
    <property type="match status" value="1"/>
</dbReference>
<dbReference type="KEGG" id="kfa:Q73A0000_01990"/>
<evidence type="ECO:0000259" key="1">
    <source>
        <dbReference type="Pfam" id="PF20259"/>
    </source>
</evidence>
<evidence type="ECO:0000313" key="3">
    <source>
        <dbReference type="Proteomes" id="UP000594195"/>
    </source>
</evidence>
<reference evidence="2 3" key="1">
    <citation type="submission" date="2019-05" db="EMBL/GenBank/DDBJ databases">
        <title>Chryseobacterium sp. isolated from King George Island, maritime Antarctica.</title>
        <authorList>
            <person name="Peng X."/>
        </authorList>
    </citation>
    <scope>NUCLEOTIDE SEQUENCE [LARGE SCALE GENOMIC DNA]</scope>
    <source>
        <strain evidence="2 3">7-3A</strain>
    </source>
</reference>
<dbReference type="InterPro" id="IPR046884">
    <property type="entry name" value="MnmA-like_central"/>
</dbReference>
<organism evidence="2 3">
    <name type="scientific">Kaistella flava</name>
    <name type="common">ex Peng et al. 2021</name>
    <dbReference type="NCBI Taxonomy" id="2038776"/>
    <lineage>
        <taxon>Bacteria</taxon>
        <taxon>Pseudomonadati</taxon>
        <taxon>Bacteroidota</taxon>
        <taxon>Flavobacteriia</taxon>
        <taxon>Flavobacteriales</taxon>
        <taxon>Weeksellaceae</taxon>
        <taxon>Chryseobacterium group</taxon>
        <taxon>Kaistella</taxon>
    </lineage>
</organism>
<evidence type="ECO:0000313" key="2">
    <source>
        <dbReference type="EMBL" id="QOW09211.1"/>
    </source>
</evidence>
<dbReference type="AlphaFoldDB" id="A0A7M2Y4W3"/>
<dbReference type="Proteomes" id="UP000594195">
    <property type="component" value="Chromosome"/>
</dbReference>
<gene>
    <name evidence="2" type="ORF">Q73A0000_01990</name>
</gene>
<protein>
    <recommendedName>
        <fullName evidence="1">tRNA-specific 2-thiouridylase MnmA-like central domain-containing protein</fullName>
    </recommendedName>
</protein>
<proteinExistence type="predicted"/>
<dbReference type="GO" id="GO:0016783">
    <property type="term" value="F:sulfurtransferase activity"/>
    <property type="evidence" value="ECO:0007669"/>
    <property type="project" value="InterPro"/>
</dbReference>
<dbReference type="RefSeq" id="WP_193812424.1">
    <property type="nucleotide sequence ID" value="NZ_CP040442.1"/>
</dbReference>
<feature type="domain" description="tRNA-specific 2-thiouridylase MnmA-like central" evidence="1">
    <location>
        <begin position="44"/>
        <end position="89"/>
    </location>
</feature>
<dbReference type="InterPro" id="IPR023382">
    <property type="entry name" value="MnmA-like_central_sf"/>
</dbReference>
<dbReference type="EMBL" id="CP040442">
    <property type="protein sequence ID" value="QOW09211.1"/>
    <property type="molecule type" value="Genomic_DNA"/>
</dbReference>
<accession>A0A7M2Y4W3</accession>
<keyword evidence="3" id="KW-1185">Reference proteome</keyword>